<keyword evidence="2" id="KW-0808">Transferase</keyword>
<dbReference type="CDD" id="cd04301">
    <property type="entry name" value="NAT_SF"/>
    <property type="match status" value="1"/>
</dbReference>
<evidence type="ECO:0000256" key="5">
    <source>
        <dbReference type="ARBA" id="ARBA00023315"/>
    </source>
</evidence>
<dbReference type="AlphaFoldDB" id="A0AAN9TJQ2"/>
<evidence type="ECO:0000256" key="7">
    <source>
        <dbReference type="ARBA" id="ARBA00026111"/>
    </source>
</evidence>
<dbReference type="SUPFAM" id="SSF55729">
    <property type="entry name" value="Acyl-CoA N-acyltransferases (Nat)"/>
    <property type="match status" value="1"/>
</dbReference>
<sequence>MAPFNWYVNESADVYEKAKTECKITNLQLRFLCPADIRDVWTLCSECFPIEYPQSWYEEITSNPKFYSLAALHEGQIVGLIVAEIKEYARLCDEDKDIISPCLGSHTEVGYILSLAVNRNYRRNGIASILLDNLITHLTSKEYSSCKAIFLHVLTSNTAAINFYERKRFRLHTFLPYYYFIKGKCKDGFTYVSYINGGHPRNGFLYPLIHYLFIYFSEAVLWAWEKVLWIIQWVLPGTRRIVVDNSTAIVMQYS</sequence>
<evidence type="ECO:0000256" key="10">
    <source>
        <dbReference type="ARBA" id="ARBA00048848"/>
    </source>
</evidence>
<evidence type="ECO:0000313" key="13">
    <source>
        <dbReference type="Proteomes" id="UP001367676"/>
    </source>
</evidence>
<keyword evidence="4" id="KW-0156">Chromatin regulator</keyword>
<evidence type="ECO:0000256" key="2">
    <source>
        <dbReference type="ARBA" id="ARBA00022679"/>
    </source>
</evidence>
<dbReference type="InterPro" id="IPR000182">
    <property type="entry name" value="GNAT_dom"/>
</dbReference>
<dbReference type="InterPro" id="IPR045141">
    <property type="entry name" value="NAA60-like"/>
</dbReference>
<dbReference type="InterPro" id="IPR016181">
    <property type="entry name" value="Acyl_CoA_acyltransferase"/>
</dbReference>
<dbReference type="PANTHER" id="PTHR14744:SF15">
    <property type="entry name" value="N-ALPHA-ACETYLTRANSFERASE 60"/>
    <property type="match status" value="1"/>
</dbReference>
<dbReference type="EC" id="2.3.1.259" evidence="7"/>
<comment type="similarity">
    <text evidence="6">Belongs to the acetyltransferase family. NAA60 subfamily.</text>
</comment>
<dbReference type="Gene3D" id="3.40.630.30">
    <property type="match status" value="1"/>
</dbReference>
<organism evidence="12 13">
    <name type="scientific">Parthenolecanium corni</name>
    <dbReference type="NCBI Taxonomy" id="536013"/>
    <lineage>
        <taxon>Eukaryota</taxon>
        <taxon>Metazoa</taxon>
        <taxon>Ecdysozoa</taxon>
        <taxon>Arthropoda</taxon>
        <taxon>Hexapoda</taxon>
        <taxon>Insecta</taxon>
        <taxon>Pterygota</taxon>
        <taxon>Neoptera</taxon>
        <taxon>Paraneoptera</taxon>
        <taxon>Hemiptera</taxon>
        <taxon>Sternorrhyncha</taxon>
        <taxon>Coccoidea</taxon>
        <taxon>Coccidae</taxon>
        <taxon>Parthenolecanium</taxon>
    </lineage>
</organism>
<dbReference type="GO" id="GO:0000139">
    <property type="term" value="C:Golgi membrane"/>
    <property type="evidence" value="ECO:0007669"/>
    <property type="project" value="TreeGrafter"/>
</dbReference>
<evidence type="ECO:0000259" key="11">
    <source>
        <dbReference type="PROSITE" id="PS51186"/>
    </source>
</evidence>
<accession>A0AAN9TJQ2</accession>
<evidence type="ECO:0000256" key="3">
    <source>
        <dbReference type="ARBA" id="ARBA00022829"/>
    </source>
</evidence>
<keyword evidence="5" id="KW-0012">Acyltransferase</keyword>
<keyword evidence="3" id="KW-0159">Chromosome partition</keyword>
<dbReference type="EC" id="2.3.1.48" evidence="1"/>
<name>A0AAN9TJQ2_9HEMI</name>
<feature type="domain" description="N-acetyltransferase" evidence="11">
    <location>
        <begin position="27"/>
        <end position="215"/>
    </location>
</feature>
<evidence type="ECO:0000256" key="4">
    <source>
        <dbReference type="ARBA" id="ARBA00022853"/>
    </source>
</evidence>
<dbReference type="GO" id="GO:0007059">
    <property type="term" value="P:chromosome segregation"/>
    <property type="evidence" value="ECO:0007669"/>
    <property type="project" value="UniProtKB-KW"/>
</dbReference>
<evidence type="ECO:0000256" key="6">
    <source>
        <dbReference type="ARBA" id="ARBA00025774"/>
    </source>
</evidence>
<dbReference type="EMBL" id="JBBCAQ010000020">
    <property type="protein sequence ID" value="KAK7592907.1"/>
    <property type="molecule type" value="Genomic_DNA"/>
</dbReference>
<dbReference type="Pfam" id="PF00583">
    <property type="entry name" value="Acetyltransf_1"/>
    <property type="match status" value="1"/>
</dbReference>
<dbReference type="Proteomes" id="UP001367676">
    <property type="component" value="Unassembled WGS sequence"/>
</dbReference>
<dbReference type="GO" id="GO:0004402">
    <property type="term" value="F:histone acetyltransferase activity"/>
    <property type="evidence" value="ECO:0007669"/>
    <property type="project" value="TreeGrafter"/>
</dbReference>
<dbReference type="GO" id="GO:0120518">
    <property type="term" value="F:protein N-terminal-methionine acetyltransferase activity"/>
    <property type="evidence" value="ECO:0007669"/>
    <property type="project" value="UniProtKB-EC"/>
</dbReference>
<dbReference type="PANTHER" id="PTHR14744">
    <property type="entry name" value="N-ALPHA-ACETYLTRANSFERASE 60"/>
    <property type="match status" value="1"/>
</dbReference>
<evidence type="ECO:0000256" key="9">
    <source>
        <dbReference type="ARBA" id="ARBA00048017"/>
    </source>
</evidence>
<evidence type="ECO:0000313" key="12">
    <source>
        <dbReference type="EMBL" id="KAK7592907.1"/>
    </source>
</evidence>
<evidence type="ECO:0000256" key="8">
    <source>
        <dbReference type="ARBA" id="ARBA00026144"/>
    </source>
</evidence>
<keyword evidence="13" id="KW-1185">Reference proteome</keyword>
<comment type="catalytic activity">
    <reaction evidence="10">
        <text>N-terminal L-methionyl-[transmembrane protein] + acetyl-CoA = N-terminal N(alpha)-acetyl-L-methionyl-[transmembrane protein] + CoA + H(+)</text>
        <dbReference type="Rhea" id="RHEA:50604"/>
        <dbReference type="Rhea" id="RHEA-COMP:12745"/>
        <dbReference type="Rhea" id="RHEA-COMP:12746"/>
        <dbReference type="ChEBI" id="CHEBI:15378"/>
        <dbReference type="ChEBI" id="CHEBI:57287"/>
        <dbReference type="ChEBI" id="CHEBI:57288"/>
        <dbReference type="ChEBI" id="CHEBI:64731"/>
        <dbReference type="ChEBI" id="CHEBI:133414"/>
        <dbReference type="EC" id="2.3.1.259"/>
    </reaction>
</comment>
<proteinExistence type="inferred from homology"/>
<gene>
    <name evidence="12" type="ORF">V9T40_007659</name>
</gene>
<comment type="caution">
    <text evidence="12">The sequence shown here is derived from an EMBL/GenBank/DDBJ whole genome shotgun (WGS) entry which is preliminary data.</text>
</comment>
<protein>
    <recommendedName>
        <fullName evidence="8">N-alpha-acetyltransferase 60</fullName>
        <ecNumber evidence="7">2.3.1.259</ecNumber>
        <ecNumber evidence="1">2.3.1.48</ecNumber>
    </recommendedName>
</protein>
<dbReference type="PROSITE" id="PS51186">
    <property type="entry name" value="GNAT"/>
    <property type="match status" value="1"/>
</dbReference>
<evidence type="ECO:0000256" key="1">
    <source>
        <dbReference type="ARBA" id="ARBA00013184"/>
    </source>
</evidence>
<reference evidence="12 13" key="1">
    <citation type="submission" date="2024-03" db="EMBL/GenBank/DDBJ databases">
        <title>Adaptation during the transition from Ophiocordyceps entomopathogen to insect associate is accompanied by gene loss and intensified selection.</title>
        <authorList>
            <person name="Ward C.M."/>
            <person name="Onetto C.A."/>
            <person name="Borneman A.R."/>
        </authorList>
    </citation>
    <scope>NUCLEOTIDE SEQUENCE [LARGE SCALE GENOMIC DNA]</scope>
    <source>
        <strain evidence="12">AWRI1</strain>
        <tissue evidence="12">Single Adult Female</tissue>
    </source>
</reference>
<comment type="catalytic activity">
    <reaction evidence="9">
        <text>L-lysyl-[protein] + acetyl-CoA = N(6)-acetyl-L-lysyl-[protein] + CoA + H(+)</text>
        <dbReference type="Rhea" id="RHEA:45948"/>
        <dbReference type="Rhea" id="RHEA-COMP:9752"/>
        <dbReference type="Rhea" id="RHEA-COMP:10731"/>
        <dbReference type="ChEBI" id="CHEBI:15378"/>
        <dbReference type="ChEBI" id="CHEBI:29969"/>
        <dbReference type="ChEBI" id="CHEBI:57287"/>
        <dbReference type="ChEBI" id="CHEBI:57288"/>
        <dbReference type="ChEBI" id="CHEBI:61930"/>
        <dbReference type="EC" id="2.3.1.48"/>
    </reaction>
</comment>